<proteinExistence type="predicted"/>
<dbReference type="InterPro" id="IPR035203">
    <property type="entry name" value="Cdc24_OB3"/>
</dbReference>
<protein>
    <recommendedName>
        <fullName evidence="1">Cell division control protein 24 OB domain-containing protein</fullName>
    </recommendedName>
</protein>
<dbReference type="EMBL" id="LXFE01003554">
    <property type="protein sequence ID" value="OLL22281.1"/>
    <property type="molecule type" value="Genomic_DNA"/>
</dbReference>
<comment type="caution">
    <text evidence="2">The sequence shown here is derived from an EMBL/GenBank/DDBJ whole genome shotgun (WGS) entry which is preliminary data.</text>
</comment>
<accession>A0A1U7LIC6</accession>
<evidence type="ECO:0000313" key="3">
    <source>
        <dbReference type="Proteomes" id="UP000186594"/>
    </source>
</evidence>
<keyword evidence="3" id="KW-1185">Reference proteome</keyword>
<gene>
    <name evidence="2" type="ORF">NEOLI_003635</name>
</gene>
<dbReference type="Proteomes" id="UP000186594">
    <property type="component" value="Unassembled WGS sequence"/>
</dbReference>
<evidence type="ECO:0000313" key="2">
    <source>
        <dbReference type="EMBL" id="OLL22281.1"/>
    </source>
</evidence>
<evidence type="ECO:0000259" key="1">
    <source>
        <dbReference type="Pfam" id="PF17244"/>
    </source>
</evidence>
<sequence>MTKQIGRTGRLLLPTQFLFPILAQDELLNGTQMVVLSLDTHSVNFSIDGKEWRVFFPDHSSSLLNIGESLVVPNWSGANDWNFSTFAAIRLPQNRLPQIQSQSCLIGRVREISRNQDFVNIVLSTQDGTRHLSIQQNILVSIHPPCLILITGLSPINDTGLSPLNDTGLSPINDTGINDRYLSTPALSTSSCQLFSPYLWNPQPITKSGHSTCTVVGFDNLDAVWHHSICKQPLTSLQCQFCHIEKILDDSVLMLQGNWKLVDSAGNHAILSAFWGVSEQILKRNALEFSRLSHDEKKTIIAENSLVKWHCCVGYNEEGNGYLEQVLMKT</sequence>
<name>A0A1U7LIC6_NEOID</name>
<feature type="domain" description="Cell division control protein 24 OB" evidence="1">
    <location>
        <begin position="103"/>
        <end position="300"/>
    </location>
</feature>
<organism evidence="2 3">
    <name type="scientific">Neolecta irregularis (strain DAH-3)</name>
    <dbReference type="NCBI Taxonomy" id="1198029"/>
    <lineage>
        <taxon>Eukaryota</taxon>
        <taxon>Fungi</taxon>
        <taxon>Dikarya</taxon>
        <taxon>Ascomycota</taxon>
        <taxon>Taphrinomycotina</taxon>
        <taxon>Neolectales</taxon>
        <taxon>Neolectaceae</taxon>
        <taxon>Neolecta</taxon>
    </lineage>
</organism>
<dbReference type="AlphaFoldDB" id="A0A1U7LIC6"/>
<dbReference type="Pfam" id="PF17244">
    <property type="entry name" value="CDC24_OB3"/>
    <property type="match status" value="1"/>
</dbReference>
<reference evidence="2 3" key="1">
    <citation type="submission" date="2016-04" db="EMBL/GenBank/DDBJ databases">
        <title>Evolutionary innovation and constraint leading to complex multicellularity in the Ascomycota.</title>
        <authorList>
            <person name="Cisse O."/>
            <person name="Nguyen A."/>
            <person name="Hewitt D.A."/>
            <person name="Jedd G."/>
            <person name="Stajich J.E."/>
        </authorList>
    </citation>
    <scope>NUCLEOTIDE SEQUENCE [LARGE SCALE GENOMIC DNA]</scope>
    <source>
        <strain evidence="2 3">DAH-3</strain>
    </source>
</reference>